<dbReference type="PANTHER" id="PTHR43401:SF3">
    <property type="entry name" value="L-GALACTONATE-5-DEHYDROGENASE"/>
    <property type="match status" value="1"/>
</dbReference>
<sequence length="336" mass="35879">MKAILCEKPEALRLIDRPEPQRRPGEVLVRIRRVGICGTDYHIYKGNQPYFEYPRVIGHELGAEVVEADAGSAFRPGQVVAIQPYLHCGTCGACRRGRTNCCRTLSVLGVHRDGGLCEFLSLPEENVVPAKGLSLDQAAMVEFLAIGAHGIRRGAPGTGDRVLVVGAGPIGIAATIFAKLRGAHVSVLDLNPGRLAFSRDVLKADAVFEGGGDIDDRLKQATDGAFFDLVVDATGSPAAMRKGFSYVGHAGSYVLLSIVMGEIGFSDPEFHKRETTLLASRNATREDFEHVLASMQAGHVPTDALGTHRGVLAEVPALVPGWSRPEAGVIKALVEV</sequence>
<accession>A0A0A0DAL4</accession>
<proteinExistence type="predicted"/>
<dbReference type="InterPro" id="IPR011032">
    <property type="entry name" value="GroES-like_sf"/>
</dbReference>
<keyword evidence="1" id="KW-0560">Oxidoreductase</keyword>
<dbReference type="InterPro" id="IPR036291">
    <property type="entry name" value="NAD(P)-bd_dom_sf"/>
</dbReference>
<evidence type="ECO:0000313" key="4">
    <source>
        <dbReference type="EMBL" id="KGM34012.1"/>
    </source>
</evidence>
<gene>
    <name evidence="4" type="ORF">P409_12595</name>
</gene>
<dbReference type="SUPFAM" id="SSF51735">
    <property type="entry name" value="NAD(P)-binding Rossmann-fold domains"/>
    <property type="match status" value="1"/>
</dbReference>
<dbReference type="Pfam" id="PF08240">
    <property type="entry name" value="ADH_N"/>
    <property type="match status" value="1"/>
</dbReference>
<dbReference type="AlphaFoldDB" id="A0A0A0DAL4"/>
<reference evidence="4 5" key="1">
    <citation type="submission" date="2014-01" db="EMBL/GenBank/DDBJ databases">
        <title>Genome sequence determination for a cystic fibrosis isolate, Inquilinus limosus.</title>
        <authorList>
            <person name="Pino M."/>
            <person name="Di Conza J."/>
            <person name="Gutkind G."/>
        </authorList>
    </citation>
    <scope>NUCLEOTIDE SEQUENCE [LARGE SCALE GENOMIC DNA]</scope>
    <source>
        <strain evidence="4 5">MP06</strain>
    </source>
</reference>
<evidence type="ECO:0000259" key="2">
    <source>
        <dbReference type="Pfam" id="PF00107"/>
    </source>
</evidence>
<dbReference type="InterPro" id="IPR050129">
    <property type="entry name" value="Zn_alcohol_dh"/>
</dbReference>
<dbReference type="InterPro" id="IPR013154">
    <property type="entry name" value="ADH-like_N"/>
</dbReference>
<dbReference type="CDD" id="cd08261">
    <property type="entry name" value="Zn_ADH7"/>
    <property type="match status" value="1"/>
</dbReference>
<evidence type="ECO:0000256" key="1">
    <source>
        <dbReference type="ARBA" id="ARBA00023002"/>
    </source>
</evidence>
<dbReference type="RefSeq" id="WP_034836567.1">
    <property type="nucleotide sequence ID" value="NZ_JANX01000128.1"/>
</dbReference>
<dbReference type="Proteomes" id="UP000029995">
    <property type="component" value="Unassembled WGS sequence"/>
</dbReference>
<protein>
    <submittedName>
        <fullName evidence="4">Dehydrogenase</fullName>
    </submittedName>
</protein>
<dbReference type="OrthoDB" id="9809185at2"/>
<comment type="caution">
    <text evidence="4">The sequence shown here is derived from an EMBL/GenBank/DDBJ whole genome shotgun (WGS) entry which is preliminary data.</text>
</comment>
<dbReference type="EMBL" id="JANX01000128">
    <property type="protein sequence ID" value="KGM34012.1"/>
    <property type="molecule type" value="Genomic_DNA"/>
</dbReference>
<feature type="domain" description="Alcohol dehydrogenase-like C-terminal" evidence="2">
    <location>
        <begin position="169"/>
        <end position="295"/>
    </location>
</feature>
<dbReference type="PANTHER" id="PTHR43401">
    <property type="entry name" value="L-THREONINE 3-DEHYDROGENASE"/>
    <property type="match status" value="1"/>
</dbReference>
<dbReference type="Gene3D" id="3.40.50.720">
    <property type="entry name" value="NAD(P)-binding Rossmann-like Domain"/>
    <property type="match status" value="1"/>
</dbReference>
<organism evidence="4 5">
    <name type="scientific">Inquilinus limosus MP06</name>
    <dbReference type="NCBI Taxonomy" id="1398085"/>
    <lineage>
        <taxon>Bacteria</taxon>
        <taxon>Pseudomonadati</taxon>
        <taxon>Pseudomonadota</taxon>
        <taxon>Alphaproteobacteria</taxon>
        <taxon>Rhodospirillales</taxon>
        <taxon>Rhodospirillaceae</taxon>
        <taxon>Inquilinus</taxon>
    </lineage>
</organism>
<evidence type="ECO:0000259" key="3">
    <source>
        <dbReference type="Pfam" id="PF08240"/>
    </source>
</evidence>
<feature type="domain" description="Alcohol dehydrogenase-like N-terminal" evidence="3">
    <location>
        <begin position="24"/>
        <end position="130"/>
    </location>
</feature>
<name>A0A0A0DAL4_9PROT</name>
<dbReference type="Gene3D" id="3.90.180.10">
    <property type="entry name" value="Medium-chain alcohol dehydrogenases, catalytic domain"/>
    <property type="match status" value="1"/>
</dbReference>
<evidence type="ECO:0000313" key="5">
    <source>
        <dbReference type="Proteomes" id="UP000029995"/>
    </source>
</evidence>
<dbReference type="InterPro" id="IPR013149">
    <property type="entry name" value="ADH-like_C"/>
</dbReference>
<dbReference type="GO" id="GO:0016491">
    <property type="term" value="F:oxidoreductase activity"/>
    <property type="evidence" value="ECO:0007669"/>
    <property type="project" value="UniProtKB-KW"/>
</dbReference>
<dbReference type="Pfam" id="PF00107">
    <property type="entry name" value="ADH_zinc_N"/>
    <property type="match status" value="1"/>
</dbReference>
<dbReference type="SUPFAM" id="SSF50129">
    <property type="entry name" value="GroES-like"/>
    <property type="match status" value="1"/>
</dbReference>